<dbReference type="EMBL" id="CP001634">
    <property type="protein sequence ID" value="ACR78800.1"/>
    <property type="molecule type" value="Genomic_DNA"/>
</dbReference>
<evidence type="ECO:0000313" key="1">
    <source>
        <dbReference type="EMBL" id="ACR78800.1"/>
    </source>
</evidence>
<sequence>MLKKVYAQPTTYNEKLRSENREKETVKARTRELLCSWHTLSVVKTRKSSDVGLRWKRHNGNKR</sequence>
<dbReference type="HOGENOM" id="CLU_2880033_0_0_0"/>
<dbReference type="KEGG" id="kol:Kole_0072"/>
<dbReference type="AlphaFoldDB" id="C5CHU4"/>
<reference evidence="1 2" key="1">
    <citation type="submission" date="2009-06" db="EMBL/GenBank/DDBJ databases">
        <title>Complete sequence of Thermotogales bacterium TBF 19.5.1.</title>
        <authorList>
            <consortium name="US DOE Joint Genome Institute"/>
            <person name="Lucas S."/>
            <person name="Copeland A."/>
            <person name="Lapidus A."/>
            <person name="Glavina del Rio T."/>
            <person name="Tice H."/>
            <person name="Bruce D."/>
            <person name="Goodwin L."/>
            <person name="Pitluck S."/>
            <person name="Chertkov O."/>
            <person name="Brettin T."/>
            <person name="Detter J.C."/>
            <person name="Han C."/>
            <person name="Schmutz J."/>
            <person name="Larimer F."/>
            <person name="Land M."/>
            <person name="Hauser L."/>
            <person name="Kyrpides N."/>
            <person name="Ovchinnikova G."/>
            <person name="Noll K."/>
        </authorList>
    </citation>
    <scope>NUCLEOTIDE SEQUENCE [LARGE SCALE GENOMIC DNA]</scope>
    <source>
        <strain evidence="2">ATCC BAA-1733 / DSM 21960 / TBF 19.5.1</strain>
    </source>
</reference>
<accession>C5CHU4</accession>
<proteinExistence type="predicted"/>
<reference evidence="1 2" key="2">
    <citation type="journal article" date="2011" name="J. Bacteriol.">
        <title>Genome Sequence of Kosmotoga olearia Strain TBF 19.5.1, a Thermophilic Bacterium with a Wide Growth Temperature Range, Isolated from the Troll B Oil Platform in the North Sea.</title>
        <authorList>
            <person name="Swithers K.S."/>
            <person name="Dipippo J.L."/>
            <person name="Bruce D.C."/>
            <person name="Detter C."/>
            <person name="Tapia R."/>
            <person name="Han S."/>
            <person name="Goodwin L.A."/>
            <person name="Han J."/>
            <person name="Woyke T."/>
            <person name="Pitluck S."/>
            <person name="Pennacchio L."/>
            <person name="Nolan M."/>
            <person name="Mikhailova N."/>
            <person name="Land M.L."/>
            <person name="Nesbo C.L."/>
            <person name="Gogarten J.P."/>
            <person name="Noll K.M."/>
        </authorList>
    </citation>
    <scope>NUCLEOTIDE SEQUENCE [LARGE SCALE GENOMIC DNA]</scope>
    <source>
        <strain evidence="2">ATCC BAA-1733 / DSM 21960 / TBF 19.5.1</strain>
    </source>
</reference>
<gene>
    <name evidence="1" type="ordered locus">Kole_0072</name>
</gene>
<name>C5CHU4_KOSOT</name>
<keyword evidence="2" id="KW-1185">Reference proteome</keyword>
<protein>
    <submittedName>
        <fullName evidence="1">Uncharacterized protein</fullName>
    </submittedName>
</protein>
<dbReference type="Proteomes" id="UP000002382">
    <property type="component" value="Chromosome"/>
</dbReference>
<organism evidence="1 2">
    <name type="scientific">Kosmotoga olearia (strain ATCC BAA-1733 / DSM 21960 / TBF 19.5.1)</name>
    <dbReference type="NCBI Taxonomy" id="521045"/>
    <lineage>
        <taxon>Bacteria</taxon>
        <taxon>Thermotogati</taxon>
        <taxon>Thermotogota</taxon>
        <taxon>Thermotogae</taxon>
        <taxon>Kosmotogales</taxon>
        <taxon>Kosmotogaceae</taxon>
        <taxon>Kosmotoga</taxon>
    </lineage>
</organism>
<evidence type="ECO:0000313" key="2">
    <source>
        <dbReference type="Proteomes" id="UP000002382"/>
    </source>
</evidence>